<dbReference type="Proteomes" id="UP001144471">
    <property type="component" value="Unassembled WGS sequence"/>
</dbReference>
<dbReference type="InterPro" id="IPR036291">
    <property type="entry name" value="NAD(P)-bd_dom_sf"/>
</dbReference>
<dbReference type="FunFam" id="3.40.50.720:FF:000163">
    <property type="entry name" value="6-phospho-beta-glucosidase"/>
    <property type="match status" value="1"/>
</dbReference>
<feature type="binding site" evidence="10">
    <location>
        <position position="170"/>
    </location>
    <ligand>
        <name>Mn(2+)</name>
        <dbReference type="ChEBI" id="CHEBI:29035"/>
    </ligand>
</feature>
<dbReference type="GO" id="GO:0005975">
    <property type="term" value="P:carbohydrate metabolic process"/>
    <property type="evidence" value="ECO:0007669"/>
    <property type="project" value="InterPro"/>
</dbReference>
<feature type="binding site" evidence="10">
    <location>
        <position position="200"/>
    </location>
    <ligand>
        <name>Mn(2+)</name>
        <dbReference type="ChEBI" id="CHEBI:29035"/>
    </ligand>
</feature>
<keyword evidence="10" id="KW-0533">Nickel</keyword>
<dbReference type="Pfam" id="PF11975">
    <property type="entry name" value="Glyco_hydro_4C"/>
    <property type="match status" value="1"/>
</dbReference>
<dbReference type="InterPro" id="IPR022616">
    <property type="entry name" value="Glyco_hydro_4_C"/>
</dbReference>
<dbReference type="EMBL" id="BSDY01000007">
    <property type="protein sequence ID" value="GLI56348.1"/>
    <property type="molecule type" value="Genomic_DNA"/>
</dbReference>
<proteinExistence type="inferred from homology"/>
<dbReference type="EC" id="3.2.1.86" evidence="8"/>
<evidence type="ECO:0000256" key="10">
    <source>
        <dbReference type="PIRSR" id="PIRSR601088-3"/>
    </source>
</evidence>
<evidence type="ECO:0000256" key="7">
    <source>
        <dbReference type="ARBA" id="ARBA00023295"/>
    </source>
</evidence>
<reference evidence="14" key="1">
    <citation type="submission" date="2022-12" db="EMBL/GenBank/DDBJ databases">
        <title>Reference genome sequencing for broad-spectrum identification of bacterial and archaeal isolates by mass spectrometry.</title>
        <authorList>
            <person name="Sekiguchi Y."/>
            <person name="Tourlousse D.M."/>
        </authorList>
    </citation>
    <scope>NUCLEOTIDE SEQUENCE</scope>
    <source>
        <strain evidence="14">10succ1</strain>
    </source>
</reference>
<dbReference type="SUPFAM" id="SSF51735">
    <property type="entry name" value="NAD(P)-binding Rossmann-fold domains"/>
    <property type="match status" value="1"/>
</dbReference>
<dbReference type="PANTHER" id="PTHR32092">
    <property type="entry name" value="6-PHOSPHO-BETA-GLUCOSIDASE-RELATED"/>
    <property type="match status" value="1"/>
</dbReference>
<evidence type="ECO:0000313" key="15">
    <source>
        <dbReference type="Proteomes" id="UP001144471"/>
    </source>
</evidence>
<evidence type="ECO:0000256" key="6">
    <source>
        <dbReference type="ARBA" id="ARBA00023277"/>
    </source>
</evidence>
<sequence>MGIKVVTIGGGSSYTPELIEGFIKRYHELPVRELWLVDIEEGREKLEVIGALAKRMVEEAGVPMEIKVTLDRREALMGADFVTTQLRVGLLDARIKDERIPLSHRVLGQETNGAGGFFKGLRTIPVILDIIRDIEELCPEAWLINFTNPAGMITEAVLRHTDFKRFIGLCNVPLGMHMGLSQLLDVDPERLRVDFAGLNHMVFGLNFYLDGRDIRGKAMDALQRPDAHISMANIMAEPWDPDFIRGLDVMPCPYLRYYWKHGDMLEKDLKNFENNGTRAEVVKELERELFELYRDPKLKTKPKQLEERGGAYYSDAACELISSIYNDRGDIQVVNTHNRGAVANLPYDCAVEVSSVITKEGPRPLTVGELPEEVIGIVRQIKTFERLTADAAVSGDRVKALTALNVNPLIPSDRVGRIILEEMLTSHREYLPNFFNTFKSKGEV</sequence>
<evidence type="ECO:0000256" key="8">
    <source>
        <dbReference type="ARBA" id="ARBA00066487"/>
    </source>
</evidence>
<evidence type="ECO:0000259" key="13">
    <source>
        <dbReference type="Pfam" id="PF11975"/>
    </source>
</evidence>
<keyword evidence="5 10" id="KW-0464">Manganese</keyword>
<keyword evidence="15" id="KW-1185">Reference proteome</keyword>
<dbReference type="Pfam" id="PF02056">
    <property type="entry name" value="Glyco_hydro_4"/>
    <property type="match status" value="1"/>
</dbReference>
<gene>
    <name evidence="14" type="ORF">PM10SUCC1_18620</name>
</gene>
<evidence type="ECO:0000256" key="11">
    <source>
        <dbReference type="PIRSR" id="PIRSR601088-4"/>
    </source>
</evidence>
<protein>
    <recommendedName>
        <fullName evidence="8">6-phospho-beta-glucosidase</fullName>
        <ecNumber evidence="8">3.2.1.86</ecNumber>
    </recommendedName>
</protein>
<dbReference type="GO" id="GO:0046872">
    <property type="term" value="F:metal ion binding"/>
    <property type="evidence" value="ECO:0007669"/>
    <property type="project" value="UniProtKB-KW"/>
</dbReference>
<keyword evidence="6" id="KW-0119">Carbohydrate metabolism</keyword>
<evidence type="ECO:0000256" key="12">
    <source>
        <dbReference type="RuleBase" id="RU361152"/>
    </source>
</evidence>
<organism evidence="14 15">
    <name type="scientific">Propionigenium maris DSM 9537</name>
    <dbReference type="NCBI Taxonomy" id="1123000"/>
    <lineage>
        <taxon>Bacteria</taxon>
        <taxon>Fusobacteriati</taxon>
        <taxon>Fusobacteriota</taxon>
        <taxon>Fusobacteriia</taxon>
        <taxon>Fusobacteriales</taxon>
        <taxon>Fusobacteriaceae</taxon>
        <taxon>Propionigenium</taxon>
    </lineage>
</organism>
<dbReference type="GO" id="GO:0016616">
    <property type="term" value="F:oxidoreductase activity, acting on the CH-OH group of donors, NAD or NADP as acceptor"/>
    <property type="evidence" value="ECO:0007669"/>
    <property type="project" value="InterPro"/>
</dbReference>
<feature type="binding site" evidence="9">
    <location>
        <position position="148"/>
    </location>
    <ligand>
        <name>substrate</name>
    </ligand>
</feature>
<keyword evidence="4 12" id="KW-0520">NAD</keyword>
<dbReference type="InterPro" id="IPR019802">
    <property type="entry name" value="GlycHydrolase_4_CS"/>
</dbReference>
<evidence type="ECO:0000256" key="3">
    <source>
        <dbReference type="ARBA" id="ARBA00022801"/>
    </source>
</evidence>
<dbReference type="PROSITE" id="PS01324">
    <property type="entry name" value="GLYCOSYL_HYDROL_F4"/>
    <property type="match status" value="1"/>
</dbReference>
<dbReference type="SUPFAM" id="SSF56327">
    <property type="entry name" value="LDH C-terminal domain-like"/>
    <property type="match status" value="1"/>
</dbReference>
<keyword evidence="2 10" id="KW-0479">Metal-binding</keyword>
<dbReference type="PRINTS" id="PR00732">
    <property type="entry name" value="GLHYDRLASE4"/>
</dbReference>
<accession>A0A9W6GJK4</accession>
<evidence type="ECO:0000256" key="4">
    <source>
        <dbReference type="ARBA" id="ARBA00023027"/>
    </source>
</evidence>
<dbReference type="CDD" id="cd05296">
    <property type="entry name" value="GH4_P_beta_glucosidase"/>
    <property type="match status" value="1"/>
</dbReference>
<keyword evidence="10" id="KW-0170">Cobalt</keyword>
<dbReference type="Gene3D" id="3.90.110.10">
    <property type="entry name" value="Lactate dehydrogenase/glycoside hydrolase, family 4, C-terminal"/>
    <property type="match status" value="1"/>
</dbReference>
<dbReference type="InterPro" id="IPR015955">
    <property type="entry name" value="Lactate_DH/Glyco_Ohase_4_C"/>
</dbReference>
<evidence type="ECO:0000256" key="2">
    <source>
        <dbReference type="ARBA" id="ARBA00022723"/>
    </source>
</evidence>
<evidence type="ECO:0000256" key="5">
    <source>
        <dbReference type="ARBA" id="ARBA00023211"/>
    </source>
</evidence>
<keyword evidence="7 12" id="KW-0326">Glycosidase</keyword>
<feature type="binding site" evidence="9">
    <location>
        <position position="94"/>
    </location>
    <ligand>
        <name>substrate</name>
    </ligand>
</feature>
<feature type="domain" description="Glycosyl hydrolase family 4 C-terminal" evidence="13">
    <location>
        <begin position="195"/>
        <end position="410"/>
    </location>
</feature>
<keyword evidence="10" id="KW-0408">Iron</keyword>
<dbReference type="Gene3D" id="3.40.50.720">
    <property type="entry name" value="NAD(P)-binding Rossmann-like Domain"/>
    <property type="match status" value="1"/>
</dbReference>
<keyword evidence="3 12" id="KW-0378">Hydrolase</keyword>
<evidence type="ECO:0000313" key="14">
    <source>
        <dbReference type="EMBL" id="GLI56348.1"/>
    </source>
</evidence>
<comment type="cofactor">
    <cofactor evidence="12">
        <name>NAD(+)</name>
        <dbReference type="ChEBI" id="CHEBI:57540"/>
    </cofactor>
    <text evidence="12">Binds 1 NAD(+) per subunit.</text>
</comment>
<dbReference type="GO" id="GO:0008706">
    <property type="term" value="F:6-phospho-beta-glucosidase activity"/>
    <property type="evidence" value="ECO:0007669"/>
    <property type="project" value="UniProtKB-EC"/>
</dbReference>
<feature type="site" description="Increases basicity of active site Tyr" evidence="11">
    <location>
        <position position="110"/>
    </location>
</feature>
<comment type="caution">
    <text evidence="14">The sequence shown here is derived from an EMBL/GenBank/DDBJ whole genome shotgun (WGS) entry which is preliminary data.</text>
</comment>
<dbReference type="AlphaFoldDB" id="A0A9W6GJK4"/>
<dbReference type="PANTHER" id="PTHR32092:SF5">
    <property type="entry name" value="6-PHOSPHO-BETA-GLUCOSIDASE"/>
    <property type="match status" value="1"/>
</dbReference>
<dbReference type="InterPro" id="IPR001088">
    <property type="entry name" value="Glyco_hydro_4"/>
</dbReference>
<dbReference type="RefSeq" id="WP_281835438.1">
    <property type="nucleotide sequence ID" value="NZ_BSDY01000007.1"/>
</dbReference>
<evidence type="ECO:0000256" key="9">
    <source>
        <dbReference type="PIRSR" id="PIRSR601088-2"/>
    </source>
</evidence>
<evidence type="ECO:0000256" key="1">
    <source>
        <dbReference type="ARBA" id="ARBA00010141"/>
    </source>
</evidence>
<comment type="similarity">
    <text evidence="1 12">Belongs to the glycosyl hydrolase 4 family.</text>
</comment>
<name>A0A9W6GJK4_9FUSO</name>